<feature type="transmembrane region" description="Helical" evidence="9">
    <location>
        <begin position="508"/>
        <end position="529"/>
    </location>
</feature>
<protein>
    <submittedName>
        <fullName evidence="11">Catalase A</fullName>
    </submittedName>
</protein>
<gene>
    <name evidence="11" type="ORF">KIW84_061194</name>
</gene>
<feature type="transmembrane region" description="Helical" evidence="9">
    <location>
        <begin position="541"/>
        <end position="561"/>
    </location>
</feature>
<name>A0A9D4W4B2_PEA</name>
<evidence type="ECO:0000256" key="3">
    <source>
        <dbReference type="ARBA" id="ARBA00022448"/>
    </source>
</evidence>
<feature type="compositionally biased region" description="Polar residues" evidence="8">
    <location>
        <begin position="588"/>
        <end position="601"/>
    </location>
</feature>
<dbReference type="GO" id="GO:0005313">
    <property type="term" value="F:L-glutamate transmembrane transporter activity"/>
    <property type="evidence" value="ECO:0007669"/>
    <property type="project" value="TreeGrafter"/>
</dbReference>
<accession>A0A9D4W4B2</accession>
<dbReference type="GO" id="GO:0005886">
    <property type="term" value="C:plasma membrane"/>
    <property type="evidence" value="ECO:0007669"/>
    <property type="project" value="TreeGrafter"/>
</dbReference>
<feature type="transmembrane region" description="Helical" evidence="9">
    <location>
        <begin position="71"/>
        <end position="92"/>
    </location>
</feature>
<keyword evidence="12" id="KW-1185">Reference proteome</keyword>
<feature type="transmembrane region" description="Helical" evidence="9">
    <location>
        <begin position="104"/>
        <end position="126"/>
    </location>
</feature>
<feature type="transmembrane region" description="Helical" evidence="9">
    <location>
        <begin position="264"/>
        <end position="285"/>
    </location>
</feature>
<sequence length="601" mass="65931">MEEANGNSRLGEGKAVPTPRKLESFESFPNYARALLNTPLRLLDRVTARSSDEVELVDVKKRSQHEMKKTLTWWDLIWFGVGSVIGSGIFVLTGLEVRNTVGPAVVLSYVVSGLSAMLSVFCYTEFAVEIPVAGGSFAYLRVELGEFVAFIASGNIILEYVIGGAAVSRSWTSYFATLCNQRSDKFVIVAHSLAHDYNKLDPIAVFVLAVTFSFAVFSTKGSSRLNYIASIIHVIVLMFIIVAGLSKADAENFDDFTPYGVRGIFSSAAVLFFAYVGFDAVSTMAEETKNPGKDIPIGLIGSMTLTTFIYCMMGVTLCLMQKYSNVDENAAYSVAFEAVGMKWAKYIVAFGALKGMTSVLLVGAVGQARYLTHIARTSLLPSWLAQVNEKTKTPVNATIVMFIATAIVAFFTSLDVLATLLSISTLFLFSLVALALLVRRYCVRGVTSRFDLMKFLGFLFLILASSVGCSVYWSQTIKGWIGFVILVPIWFVGTFGIWFFVPLAKRPKIWGVPLVPFLPSASIGINVFLLGTLDKASFKRFGVWTAILVVYYLFVGVHASYDIAKAQKEKEKLDTKIESKMDEENGVSLVTGSNTKNENHT</sequence>
<keyword evidence="4 9" id="KW-0812">Transmembrane</keyword>
<keyword evidence="6 9" id="KW-1133">Transmembrane helix</keyword>
<evidence type="ECO:0000256" key="9">
    <source>
        <dbReference type="SAM" id="Phobius"/>
    </source>
</evidence>
<dbReference type="Pfam" id="PF13906">
    <property type="entry name" value="AA_permease_C"/>
    <property type="match status" value="1"/>
</dbReference>
<dbReference type="PANTHER" id="PTHR43243:SF1">
    <property type="entry name" value="CATIONIC AMINO ACID TRANSPORTER 1"/>
    <property type="match status" value="1"/>
</dbReference>
<evidence type="ECO:0000256" key="2">
    <source>
        <dbReference type="ARBA" id="ARBA00008572"/>
    </source>
</evidence>
<dbReference type="FunFam" id="1.20.1740.10:FF:000035">
    <property type="entry name" value="Cationic amino acid transporter 5"/>
    <property type="match status" value="1"/>
</dbReference>
<dbReference type="OrthoDB" id="3900342at2759"/>
<evidence type="ECO:0000256" key="1">
    <source>
        <dbReference type="ARBA" id="ARBA00004141"/>
    </source>
</evidence>
<dbReference type="GO" id="GO:0015189">
    <property type="term" value="F:L-lysine transmembrane transporter activity"/>
    <property type="evidence" value="ECO:0007669"/>
    <property type="project" value="TreeGrafter"/>
</dbReference>
<dbReference type="Gramene" id="Psat06G0119400-T1">
    <property type="protein sequence ID" value="KAI5394414.1"/>
    <property type="gene ID" value="KIW84_061194"/>
</dbReference>
<proteinExistence type="inferred from homology"/>
<evidence type="ECO:0000313" key="12">
    <source>
        <dbReference type="Proteomes" id="UP001058974"/>
    </source>
</evidence>
<evidence type="ECO:0000256" key="4">
    <source>
        <dbReference type="ARBA" id="ARBA00022692"/>
    </source>
</evidence>
<feature type="transmembrane region" description="Helical" evidence="9">
    <location>
        <begin position="393"/>
        <end position="411"/>
    </location>
</feature>
<evidence type="ECO:0000256" key="6">
    <source>
        <dbReference type="ARBA" id="ARBA00022989"/>
    </source>
</evidence>
<dbReference type="InterPro" id="IPR029485">
    <property type="entry name" value="CAT_C"/>
</dbReference>
<keyword evidence="7 9" id="KW-0472">Membrane</keyword>
<dbReference type="AlphaFoldDB" id="A0A9D4W4B2"/>
<feature type="transmembrane region" description="Helical" evidence="9">
    <location>
        <begin position="450"/>
        <end position="473"/>
    </location>
</feature>
<comment type="subcellular location">
    <subcellularLocation>
        <location evidence="1">Membrane</location>
        <topology evidence="1">Multi-pass membrane protein</topology>
    </subcellularLocation>
</comment>
<dbReference type="Proteomes" id="UP001058974">
    <property type="component" value="Chromosome 6"/>
</dbReference>
<evidence type="ECO:0000256" key="8">
    <source>
        <dbReference type="SAM" id="MobiDB-lite"/>
    </source>
</evidence>
<evidence type="ECO:0000259" key="10">
    <source>
        <dbReference type="Pfam" id="PF13906"/>
    </source>
</evidence>
<organism evidence="11 12">
    <name type="scientific">Pisum sativum</name>
    <name type="common">Garden pea</name>
    <name type="synonym">Lathyrus oleraceus</name>
    <dbReference type="NCBI Taxonomy" id="3888"/>
    <lineage>
        <taxon>Eukaryota</taxon>
        <taxon>Viridiplantae</taxon>
        <taxon>Streptophyta</taxon>
        <taxon>Embryophyta</taxon>
        <taxon>Tracheophyta</taxon>
        <taxon>Spermatophyta</taxon>
        <taxon>Magnoliopsida</taxon>
        <taxon>eudicotyledons</taxon>
        <taxon>Gunneridae</taxon>
        <taxon>Pentapetalae</taxon>
        <taxon>rosids</taxon>
        <taxon>fabids</taxon>
        <taxon>Fabales</taxon>
        <taxon>Fabaceae</taxon>
        <taxon>Papilionoideae</taxon>
        <taxon>50 kb inversion clade</taxon>
        <taxon>NPAAA clade</taxon>
        <taxon>Hologalegina</taxon>
        <taxon>IRL clade</taxon>
        <taxon>Fabeae</taxon>
        <taxon>Lathyrus</taxon>
    </lineage>
</organism>
<feature type="domain" description="Cationic amino acid transporter C-terminal" evidence="10">
    <location>
        <begin position="510"/>
        <end position="560"/>
    </location>
</feature>
<reference evidence="11 12" key="1">
    <citation type="journal article" date="2022" name="Nat. Genet.">
        <title>Improved pea reference genome and pan-genome highlight genomic features and evolutionary characteristics.</title>
        <authorList>
            <person name="Yang T."/>
            <person name="Liu R."/>
            <person name="Luo Y."/>
            <person name="Hu S."/>
            <person name="Wang D."/>
            <person name="Wang C."/>
            <person name="Pandey M.K."/>
            <person name="Ge S."/>
            <person name="Xu Q."/>
            <person name="Li N."/>
            <person name="Li G."/>
            <person name="Huang Y."/>
            <person name="Saxena R.K."/>
            <person name="Ji Y."/>
            <person name="Li M."/>
            <person name="Yan X."/>
            <person name="He Y."/>
            <person name="Liu Y."/>
            <person name="Wang X."/>
            <person name="Xiang C."/>
            <person name="Varshney R.K."/>
            <person name="Ding H."/>
            <person name="Gao S."/>
            <person name="Zong X."/>
        </authorList>
    </citation>
    <scope>NUCLEOTIDE SEQUENCE [LARGE SCALE GENOMIC DNA]</scope>
    <source>
        <strain evidence="11 12">cv. Zhongwan 6</strain>
    </source>
</reference>
<evidence type="ECO:0000256" key="7">
    <source>
        <dbReference type="ARBA" id="ARBA00023136"/>
    </source>
</evidence>
<keyword evidence="3" id="KW-0813">Transport</keyword>
<feature type="transmembrane region" description="Helical" evidence="9">
    <location>
        <begin position="202"/>
        <end position="218"/>
    </location>
</feature>
<feature type="transmembrane region" description="Helical" evidence="9">
    <location>
        <begin position="297"/>
        <end position="323"/>
    </location>
</feature>
<dbReference type="PIRSF" id="PIRSF006060">
    <property type="entry name" value="AA_transporter"/>
    <property type="match status" value="1"/>
</dbReference>
<feature type="transmembrane region" description="Helical" evidence="9">
    <location>
        <begin position="147"/>
        <end position="167"/>
    </location>
</feature>
<feature type="region of interest" description="Disordered" evidence="8">
    <location>
        <begin position="577"/>
        <end position="601"/>
    </location>
</feature>
<dbReference type="Gene3D" id="1.20.1740.10">
    <property type="entry name" value="Amino acid/polyamine transporter I"/>
    <property type="match status" value="1"/>
</dbReference>
<dbReference type="EMBL" id="JAMSHJ010000006">
    <property type="protein sequence ID" value="KAI5394414.1"/>
    <property type="molecule type" value="Genomic_DNA"/>
</dbReference>
<dbReference type="PANTHER" id="PTHR43243">
    <property type="entry name" value="INNER MEMBRANE TRANSPORTER YGJI-RELATED"/>
    <property type="match status" value="1"/>
</dbReference>
<feature type="transmembrane region" description="Helical" evidence="9">
    <location>
        <begin position="343"/>
        <end position="372"/>
    </location>
</feature>
<feature type="transmembrane region" description="Helical" evidence="9">
    <location>
        <begin position="225"/>
        <end position="244"/>
    </location>
</feature>
<evidence type="ECO:0000256" key="5">
    <source>
        <dbReference type="ARBA" id="ARBA00022970"/>
    </source>
</evidence>
<dbReference type="Pfam" id="PF13520">
    <property type="entry name" value="AA_permease_2"/>
    <property type="match status" value="1"/>
</dbReference>
<feature type="transmembrane region" description="Helical" evidence="9">
    <location>
        <begin position="417"/>
        <end position="438"/>
    </location>
</feature>
<evidence type="ECO:0000313" key="11">
    <source>
        <dbReference type="EMBL" id="KAI5394414.1"/>
    </source>
</evidence>
<comment type="similarity">
    <text evidence="2">Belongs to the amino acid-polyamine-organocation (APC) superfamily. Cationic amino acid transporter (CAT) (TC 2.A.3.3) family.</text>
</comment>
<dbReference type="InterPro" id="IPR002293">
    <property type="entry name" value="AA/rel_permease1"/>
</dbReference>
<comment type="caution">
    <text evidence="11">The sequence shown here is derived from an EMBL/GenBank/DDBJ whole genome shotgun (WGS) entry which is preliminary data.</text>
</comment>
<keyword evidence="5" id="KW-0029">Amino-acid transport</keyword>
<feature type="transmembrane region" description="Helical" evidence="9">
    <location>
        <begin position="479"/>
        <end position="501"/>
    </location>
</feature>